<name>A0ABT0BMR3_9SPHN</name>
<reference evidence="2 3" key="1">
    <citation type="submission" date="2022-04" db="EMBL/GenBank/DDBJ databases">
        <title>Identification of a novel bacterium isolated from mangrove sediments.</title>
        <authorList>
            <person name="Pan X."/>
        </authorList>
    </citation>
    <scope>NUCLEOTIDE SEQUENCE [LARGE SCALE GENOMIC DNA]</scope>
    <source>
        <strain evidence="2 3">B2638</strain>
    </source>
</reference>
<dbReference type="Gene3D" id="2.60.40.1890">
    <property type="entry name" value="PCu(A)C copper chaperone"/>
    <property type="match status" value="1"/>
</dbReference>
<dbReference type="RefSeq" id="WP_243918680.1">
    <property type="nucleotide sequence ID" value="NZ_JALHLG010000005.1"/>
</dbReference>
<keyword evidence="1" id="KW-0732">Signal</keyword>
<dbReference type="InterPro" id="IPR007410">
    <property type="entry name" value="LpqE-like"/>
</dbReference>
<evidence type="ECO:0000313" key="2">
    <source>
        <dbReference type="EMBL" id="MCJ2186340.1"/>
    </source>
</evidence>
<feature type="signal peptide" evidence="1">
    <location>
        <begin position="1"/>
        <end position="20"/>
    </location>
</feature>
<proteinExistence type="predicted"/>
<evidence type="ECO:0000256" key="1">
    <source>
        <dbReference type="SAM" id="SignalP"/>
    </source>
</evidence>
<protein>
    <submittedName>
        <fullName evidence="2">Copper chaperone PCu(A)C</fullName>
    </submittedName>
</protein>
<dbReference type="PANTHER" id="PTHR36302">
    <property type="entry name" value="BLR7088 PROTEIN"/>
    <property type="match status" value="1"/>
</dbReference>
<organism evidence="2 3">
    <name type="scientific">Novosphingobium beihaiensis</name>
    <dbReference type="NCBI Taxonomy" id="2930389"/>
    <lineage>
        <taxon>Bacteria</taxon>
        <taxon>Pseudomonadati</taxon>
        <taxon>Pseudomonadota</taxon>
        <taxon>Alphaproteobacteria</taxon>
        <taxon>Sphingomonadales</taxon>
        <taxon>Sphingomonadaceae</taxon>
        <taxon>Novosphingobium</taxon>
    </lineage>
</organism>
<dbReference type="PANTHER" id="PTHR36302:SF1">
    <property type="entry name" value="COPPER CHAPERONE PCU(A)C"/>
    <property type="match status" value="1"/>
</dbReference>
<dbReference type="PROSITE" id="PS51257">
    <property type="entry name" value="PROKAR_LIPOPROTEIN"/>
    <property type="match status" value="1"/>
</dbReference>
<dbReference type="Pfam" id="PF04314">
    <property type="entry name" value="PCuAC"/>
    <property type="match status" value="1"/>
</dbReference>
<accession>A0ABT0BMR3</accession>
<dbReference type="Proteomes" id="UP001202281">
    <property type="component" value="Unassembled WGS sequence"/>
</dbReference>
<dbReference type="InterPro" id="IPR058248">
    <property type="entry name" value="Lxx211020-like"/>
</dbReference>
<dbReference type="EMBL" id="JALHLG010000005">
    <property type="protein sequence ID" value="MCJ2186340.1"/>
    <property type="molecule type" value="Genomic_DNA"/>
</dbReference>
<evidence type="ECO:0000313" key="3">
    <source>
        <dbReference type="Proteomes" id="UP001202281"/>
    </source>
</evidence>
<dbReference type="SUPFAM" id="SSF110087">
    <property type="entry name" value="DR1885-like metal-binding protein"/>
    <property type="match status" value="1"/>
</dbReference>
<feature type="chain" id="PRO_5045366138" evidence="1">
    <location>
        <begin position="21"/>
        <end position="172"/>
    </location>
</feature>
<keyword evidence="3" id="KW-1185">Reference proteome</keyword>
<dbReference type="InterPro" id="IPR036182">
    <property type="entry name" value="PCuAC_sf"/>
</dbReference>
<sequence>MKPFRTFAFLCTAAAFATLAGCQQASAPAPEETAAVSSAASTGPNAKPGITASEGRLVLPVVAGRPAAVYFSIHNNGPDTATLAGVHVAGAAKAEMHKTEGGKMSPVETVEITPGATIQFAPGGYHVMAFDLSGGLKAGETTELTLTFSDRDKTPLPLHIEKMGGGMEGMAH</sequence>
<comment type="caution">
    <text evidence="2">The sequence shown here is derived from an EMBL/GenBank/DDBJ whole genome shotgun (WGS) entry which is preliminary data.</text>
</comment>
<gene>
    <name evidence="2" type="ORF">MTR66_05850</name>
</gene>